<dbReference type="RefSeq" id="WP_232572460.1">
    <property type="nucleotide sequence ID" value="NZ_CP089466.1"/>
</dbReference>
<organism evidence="2 3">
    <name type="scientific">Halobacterium litoreum</name>
    <dbReference type="NCBI Taxonomy" id="2039234"/>
    <lineage>
        <taxon>Archaea</taxon>
        <taxon>Methanobacteriati</taxon>
        <taxon>Methanobacteriota</taxon>
        <taxon>Stenosarchaea group</taxon>
        <taxon>Halobacteria</taxon>
        <taxon>Halobacteriales</taxon>
        <taxon>Halobacteriaceae</taxon>
        <taxon>Halobacterium</taxon>
    </lineage>
</organism>
<keyword evidence="3" id="KW-1185">Reference proteome</keyword>
<feature type="domain" description="DUF8048" evidence="1">
    <location>
        <begin position="3"/>
        <end position="110"/>
    </location>
</feature>
<dbReference type="GeneID" id="69117702"/>
<dbReference type="Proteomes" id="UP001595660">
    <property type="component" value="Unassembled WGS sequence"/>
</dbReference>
<dbReference type="EMBL" id="JBHRWN010000002">
    <property type="protein sequence ID" value="MFC3476389.1"/>
    <property type="molecule type" value="Genomic_DNA"/>
</dbReference>
<gene>
    <name evidence="2" type="ORF">ACFOKC_01485</name>
</gene>
<proteinExistence type="predicted"/>
<evidence type="ECO:0000313" key="3">
    <source>
        <dbReference type="Proteomes" id="UP001595660"/>
    </source>
</evidence>
<dbReference type="InterPro" id="IPR058361">
    <property type="entry name" value="DUF8048"/>
</dbReference>
<name>A0ABD5NBH2_9EURY</name>
<reference evidence="2 3" key="1">
    <citation type="journal article" date="2019" name="Int. J. Syst. Evol. Microbiol.">
        <title>The Global Catalogue of Microorganisms (GCM) 10K type strain sequencing project: providing services to taxonomists for standard genome sequencing and annotation.</title>
        <authorList>
            <consortium name="The Broad Institute Genomics Platform"/>
            <consortium name="The Broad Institute Genome Sequencing Center for Infectious Disease"/>
            <person name="Wu L."/>
            <person name="Ma J."/>
        </authorList>
    </citation>
    <scope>NUCLEOTIDE SEQUENCE [LARGE SCALE GENOMIC DNA]</scope>
    <source>
        <strain evidence="2 3">CGMCC 1.12562</strain>
    </source>
</reference>
<sequence length="119" mass="13075">MSHPFGRGAVRDIADVYGVDERALADAAASVQAAVGNYPGATIDGLVYEWRQAFAEDPLVERTPTRWVLLVPERVWTDLCERGGVRDDLRPVLAALHASAFTGERDEDDERVPLVLARS</sequence>
<accession>A0ABD5NBH2</accession>
<dbReference type="Pfam" id="PF26222">
    <property type="entry name" value="DUF8048"/>
    <property type="match status" value="1"/>
</dbReference>
<dbReference type="AlphaFoldDB" id="A0ABD5NBH2"/>
<evidence type="ECO:0000259" key="1">
    <source>
        <dbReference type="Pfam" id="PF26222"/>
    </source>
</evidence>
<evidence type="ECO:0000313" key="2">
    <source>
        <dbReference type="EMBL" id="MFC3476389.1"/>
    </source>
</evidence>
<protein>
    <recommendedName>
        <fullName evidence="1">DUF8048 domain-containing protein</fullName>
    </recommendedName>
</protein>
<comment type="caution">
    <text evidence="2">The sequence shown here is derived from an EMBL/GenBank/DDBJ whole genome shotgun (WGS) entry which is preliminary data.</text>
</comment>